<name>A0A368ZJN8_9FLAO</name>
<dbReference type="InterPro" id="IPR028082">
    <property type="entry name" value="Peripla_BP_I"/>
</dbReference>
<proteinExistence type="predicted"/>
<organism evidence="5 6">
    <name type="scientific">Winogradskyella arenosi</name>
    <dbReference type="NCBI Taxonomy" id="533325"/>
    <lineage>
        <taxon>Bacteria</taxon>
        <taxon>Pseudomonadati</taxon>
        <taxon>Bacteroidota</taxon>
        <taxon>Flavobacteriia</taxon>
        <taxon>Flavobacteriales</taxon>
        <taxon>Flavobacteriaceae</taxon>
        <taxon>Winogradskyella</taxon>
    </lineage>
</organism>
<dbReference type="GO" id="GO:0003700">
    <property type="term" value="F:DNA-binding transcription factor activity"/>
    <property type="evidence" value="ECO:0007669"/>
    <property type="project" value="TreeGrafter"/>
</dbReference>
<keyword evidence="3" id="KW-0804">Transcription</keyword>
<evidence type="ECO:0000313" key="6">
    <source>
        <dbReference type="Proteomes" id="UP000253436"/>
    </source>
</evidence>
<dbReference type="InterPro" id="IPR000843">
    <property type="entry name" value="HTH_LacI"/>
</dbReference>
<feature type="domain" description="HTH lacI-type" evidence="4">
    <location>
        <begin position="2"/>
        <end position="56"/>
    </location>
</feature>
<protein>
    <submittedName>
        <fullName evidence="5">LacI family transcriptional regulator</fullName>
    </submittedName>
</protein>
<dbReference type="SUPFAM" id="SSF53822">
    <property type="entry name" value="Periplasmic binding protein-like I"/>
    <property type="match status" value="1"/>
</dbReference>
<dbReference type="PROSITE" id="PS00356">
    <property type="entry name" value="HTH_LACI_1"/>
    <property type="match status" value="1"/>
</dbReference>
<dbReference type="AlphaFoldDB" id="A0A368ZJN8"/>
<dbReference type="Gene3D" id="3.40.50.2300">
    <property type="match status" value="2"/>
</dbReference>
<dbReference type="InterPro" id="IPR025997">
    <property type="entry name" value="SBP_2_dom"/>
</dbReference>
<keyword evidence="2" id="KW-0238">DNA-binding</keyword>
<dbReference type="GO" id="GO:0000976">
    <property type="term" value="F:transcription cis-regulatory region binding"/>
    <property type="evidence" value="ECO:0007669"/>
    <property type="project" value="TreeGrafter"/>
</dbReference>
<dbReference type="SUPFAM" id="SSF47413">
    <property type="entry name" value="lambda repressor-like DNA-binding domains"/>
    <property type="match status" value="1"/>
</dbReference>
<dbReference type="PANTHER" id="PTHR30146:SF144">
    <property type="entry name" value="LACI-FAMILY TRANSCRIPTION REGULATOR"/>
    <property type="match status" value="1"/>
</dbReference>
<reference evidence="5 6" key="1">
    <citation type="submission" date="2018-07" db="EMBL/GenBank/DDBJ databases">
        <title>Genomic Encyclopedia of Type Strains, Phase III (KMG-III): the genomes of soil and plant-associated and newly described type strains.</title>
        <authorList>
            <person name="Whitman W."/>
        </authorList>
    </citation>
    <scope>NUCLEOTIDE SEQUENCE [LARGE SCALE GENOMIC DNA]</scope>
    <source>
        <strain evidence="5 6">CECT 7958</strain>
    </source>
</reference>
<dbReference type="Pfam" id="PF13407">
    <property type="entry name" value="Peripla_BP_4"/>
    <property type="match status" value="1"/>
</dbReference>
<dbReference type="Pfam" id="PF00356">
    <property type="entry name" value="LacI"/>
    <property type="match status" value="1"/>
</dbReference>
<evidence type="ECO:0000259" key="4">
    <source>
        <dbReference type="PROSITE" id="PS50932"/>
    </source>
</evidence>
<evidence type="ECO:0000256" key="2">
    <source>
        <dbReference type="ARBA" id="ARBA00023125"/>
    </source>
</evidence>
<dbReference type="InterPro" id="IPR010982">
    <property type="entry name" value="Lambda_DNA-bd_dom_sf"/>
</dbReference>
<evidence type="ECO:0000256" key="1">
    <source>
        <dbReference type="ARBA" id="ARBA00023015"/>
    </source>
</evidence>
<sequence>MITIKDIAKEAHVSEGTVDRVIHNRGGVSKKTAAKVREILERHNFTVNPVASALAMKKKHQISVLIPEYTEADLFWKSPYLGVLKAATDVKSFGVQVHSFTFNQSDSDSYVKAFEDVLKTEPSAVIMVPNFSEETTQIINQLESLKIPYLFLNIDINGYNNMSYVGQDSYTAGYIAAKLLHRQAQETSEFLIIQSRHNSIKNNAISDRVEGFNNYFIENKIKVQPQILKIDDIANTEDSREIIKAYLDNHLQIKVVFVPSSRIYRVVNCIDKKRLKQLELVGFDNTPQNTACLLNDSVSFLISQKPFDQGYTAVRLLTDYLIEKKQPAEKIYLPIDILIKENVQYNGRDEYISESEPSAQYVKE</sequence>
<dbReference type="PROSITE" id="PS50932">
    <property type="entry name" value="HTH_LACI_2"/>
    <property type="match status" value="1"/>
</dbReference>
<evidence type="ECO:0000256" key="3">
    <source>
        <dbReference type="ARBA" id="ARBA00023163"/>
    </source>
</evidence>
<dbReference type="Proteomes" id="UP000253436">
    <property type="component" value="Unassembled WGS sequence"/>
</dbReference>
<accession>A0A368ZJN8</accession>
<keyword evidence="1" id="KW-0805">Transcription regulation</keyword>
<comment type="caution">
    <text evidence="5">The sequence shown here is derived from an EMBL/GenBank/DDBJ whole genome shotgun (WGS) entry which is preliminary data.</text>
</comment>
<keyword evidence="6" id="KW-1185">Reference proteome</keyword>
<dbReference type="SMART" id="SM00354">
    <property type="entry name" value="HTH_LACI"/>
    <property type="match status" value="1"/>
</dbReference>
<gene>
    <name evidence="5" type="ORF">DFQ08_101445</name>
</gene>
<evidence type="ECO:0000313" key="5">
    <source>
        <dbReference type="EMBL" id="RCW93648.1"/>
    </source>
</evidence>
<dbReference type="PANTHER" id="PTHR30146">
    <property type="entry name" value="LACI-RELATED TRANSCRIPTIONAL REPRESSOR"/>
    <property type="match status" value="1"/>
</dbReference>
<dbReference type="EMBL" id="QPJO01000001">
    <property type="protein sequence ID" value="RCW93648.1"/>
    <property type="molecule type" value="Genomic_DNA"/>
</dbReference>
<dbReference type="OrthoDB" id="628703at2"/>
<dbReference type="RefSeq" id="WP_114308158.1">
    <property type="nucleotide sequence ID" value="NZ_QPJO01000001.1"/>
</dbReference>
<dbReference type="Gene3D" id="1.10.260.40">
    <property type="entry name" value="lambda repressor-like DNA-binding domains"/>
    <property type="match status" value="1"/>
</dbReference>